<evidence type="ECO:0000313" key="1">
    <source>
        <dbReference type="EMBL" id="QHT27029.1"/>
    </source>
</evidence>
<reference evidence="1" key="1">
    <citation type="journal article" date="2020" name="Nature">
        <title>Giant virus diversity and host interactions through global metagenomics.</title>
        <authorList>
            <person name="Schulz F."/>
            <person name="Roux S."/>
            <person name="Paez-Espino D."/>
            <person name="Jungbluth S."/>
            <person name="Walsh D.A."/>
            <person name="Denef V.J."/>
            <person name="McMahon K.D."/>
            <person name="Konstantinidis K.T."/>
            <person name="Eloe-Fadrosh E.A."/>
            <person name="Kyrpides N.C."/>
            <person name="Woyke T."/>
        </authorList>
    </citation>
    <scope>NUCLEOTIDE SEQUENCE</scope>
    <source>
        <strain evidence="1">GVMAG-M-3300023179-2</strain>
    </source>
</reference>
<dbReference type="EMBL" id="MN739808">
    <property type="protein sequence ID" value="QHT27029.1"/>
    <property type="molecule type" value="Genomic_DNA"/>
</dbReference>
<sequence length="102" mass="11827">MNNKKDAVYKFNENILKLSLNANIDNAKLEWEKILEDKNDGLCICQHKIKNIIYMYNILTKKTIMVGSRCYKKFNFNNTTIKSKILKDILKKNLLAGGISNN</sequence>
<dbReference type="AlphaFoldDB" id="A0A6C0EFJ4"/>
<protein>
    <submittedName>
        <fullName evidence="1">Uncharacterized protein</fullName>
    </submittedName>
</protein>
<name>A0A6C0EFJ4_9ZZZZ</name>
<organism evidence="1">
    <name type="scientific">viral metagenome</name>
    <dbReference type="NCBI Taxonomy" id="1070528"/>
    <lineage>
        <taxon>unclassified sequences</taxon>
        <taxon>metagenomes</taxon>
        <taxon>organismal metagenomes</taxon>
    </lineage>
</organism>
<accession>A0A6C0EFJ4</accession>
<proteinExistence type="predicted"/>